<reference evidence="5 6" key="1">
    <citation type="submission" date="2019-03" db="EMBL/GenBank/DDBJ databases">
        <title>Genomic Encyclopedia of Archaeal and Bacterial Type Strains, Phase II (KMG-II): from individual species to whole genera.</title>
        <authorList>
            <person name="Goeker M."/>
        </authorList>
    </citation>
    <scope>NUCLEOTIDE SEQUENCE [LARGE SCALE GENOMIC DNA]</scope>
    <source>
        <strain evidence="5 6">DSM 15388</strain>
    </source>
</reference>
<feature type="domain" description="HTH gntR-type" evidence="4">
    <location>
        <begin position="26"/>
        <end position="93"/>
    </location>
</feature>
<comment type="caution">
    <text evidence="5">The sequence shown here is derived from an EMBL/GenBank/DDBJ whole genome shotgun (WGS) entry which is preliminary data.</text>
</comment>
<accession>A0A4R3IA55</accession>
<dbReference type="SUPFAM" id="SSF48008">
    <property type="entry name" value="GntR ligand-binding domain-like"/>
    <property type="match status" value="1"/>
</dbReference>
<dbReference type="GO" id="GO:0003700">
    <property type="term" value="F:DNA-binding transcription factor activity"/>
    <property type="evidence" value="ECO:0007669"/>
    <property type="project" value="InterPro"/>
</dbReference>
<dbReference type="RefSeq" id="WP_132700292.1">
    <property type="nucleotide sequence ID" value="NZ_SLZR01000003.1"/>
</dbReference>
<evidence type="ECO:0000313" key="5">
    <source>
        <dbReference type="EMBL" id="TCS42367.1"/>
    </source>
</evidence>
<dbReference type="InterPro" id="IPR036388">
    <property type="entry name" value="WH-like_DNA-bd_sf"/>
</dbReference>
<dbReference type="SMART" id="SM00345">
    <property type="entry name" value="HTH_GNTR"/>
    <property type="match status" value="1"/>
</dbReference>
<dbReference type="Gene3D" id="1.10.10.10">
    <property type="entry name" value="Winged helix-like DNA-binding domain superfamily/Winged helix DNA-binding domain"/>
    <property type="match status" value="1"/>
</dbReference>
<protein>
    <submittedName>
        <fullName evidence="5">DNA-binding GntR family transcriptional regulator</fullName>
    </submittedName>
</protein>
<evidence type="ECO:0000256" key="1">
    <source>
        <dbReference type="ARBA" id="ARBA00023015"/>
    </source>
</evidence>
<dbReference type="PANTHER" id="PTHR43537:SF6">
    <property type="entry name" value="HTH-TYPE TRANSCRIPTIONAL REPRESSOR RSPR"/>
    <property type="match status" value="1"/>
</dbReference>
<evidence type="ECO:0000259" key="4">
    <source>
        <dbReference type="PROSITE" id="PS50949"/>
    </source>
</evidence>
<gene>
    <name evidence="5" type="ORF">BCF53_10328</name>
</gene>
<dbReference type="PROSITE" id="PS50949">
    <property type="entry name" value="HTH_GNTR"/>
    <property type="match status" value="1"/>
</dbReference>
<dbReference type="InterPro" id="IPR008920">
    <property type="entry name" value="TF_FadR/GntR_C"/>
</dbReference>
<keyword evidence="3" id="KW-0804">Transcription</keyword>
<dbReference type="Gene3D" id="1.20.120.530">
    <property type="entry name" value="GntR ligand-binding domain-like"/>
    <property type="match status" value="1"/>
</dbReference>
<keyword evidence="1" id="KW-0805">Transcription regulation</keyword>
<evidence type="ECO:0000256" key="3">
    <source>
        <dbReference type="ARBA" id="ARBA00023163"/>
    </source>
</evidence>
<sequence>MSATKIGFTLQPLDEVLKQAELPETGSLVERVYQLLREKIINLSLSPEVPLPEKEIAAILNVSKTPVREALIRLANDRLVNIVPKSGSYVSAISVDRYLEACFIRVQLEGGCVRRLAEKGLSMAEEVHLRSLVSQQKQLLEDASGQYEDFFLADEAFHKTLFQYAGLPGAWTLLNGAQAEIDRVRHLKIRQGILRSRAVIEEHTKIIQAIVDRSPDSAEAVMVYHIGSVDDQMLSMSENPQFLQTIESFNLLLTAQSKGRSKIQ</sequence>
<evidence type="ECO:0000256" key="2">
    <source>
        <dbReference type="ARBA" id="ARBA00023125"/>
    </source>
</evidence>
<dbReference type="OrthoDB" id="9799812at2"/>
<dbReference type="CDD" id="cd07377">
    <property type="entry name" value="WHTH_GntR"/>
    <property type="match status" value="1"/>
</dbReference>
<dbReference type="GO" id="GO:0003677">
    <property type="term" value="F:DNA binding"/>
    <property type="evidence" value="ECO:0007669"/>
    <property type="project" value="UniProtKB-KW"/>
</dbReference>
<dbReference type="EMBL" id="SLZR01000003">
    <property type="protein sequence ID" value="TCS42367.1"/>
    <property type="molecule type" value="Genomic_DNA"/>
</dbReference>
<evidence type="ECO:0000313" key="6">
    <source>
        <dbReference type="Proteomes" id="UP000295793"/>
    </source>
</evidence>
<organism evidence="5 6">
    <name type="scientific">Reinekea marinisedimentorum</name>
    <dbReference type="NCBI Taxonomy" id="230495"/>
    <lineage>
        <taxon>Bacteria</taxon>
        <taxon>Pseudomonadati</taxon>
        <taxon>Pseudomonadota</taxon>
        <taxon>Gammaproteobacteria</taxon>
        <taxon>Oceanospirillales</taxon>
        <taxon>Saccharospirillaceae</taxon>
        <taxon>Reinekea</taxon>
    </lineage>
</organism>
<proteinExistence type="predicted"/>
<dbReference type="InterPro" id="IPR036390">
    <property type="entry name" value="WH_DNA-bd_sf"/>
</dbReference>
<keyword evidence="2 5" id="KW-0238">DNA-binding</keyword>
<dbReference type="InterPro" id="IPR011711">
    <property type="entry name" value="GntR_C"/>
</dbReference>
<dbReference type="PANTHER" id="PTHR43537">
    <property type="entry name" value="TRANSCRIPTIONAL REGULATOR, GNTR FAMILY"/>
    <property type="match status" value="1"/>
</dbReference>
<dbReference type="Pfam" id="PF07729">
    <property type="entry name" value="FCD"/>
    <property type="match status" value="1"/>
</dbReference>
<dbReference type="AlphaFoldDB" id="A0A4R3IA55"/>
<dbReference type="SMART" id="SM00895">
    <property type="entry name" value="FCD"/>
    <property type="match status" value="1"/>
</dbReference>
<dbReference type="Proteomes" id="UP000295793">
    <property type="component" value="Unassembled WGS sequence"/>
</dbReference>
<dbReference type="Pfam" id="PF00392">
    <property type="entry name" value="GntR"/>
    <property type="match status" value="1"/>
</dbReference>
<name>A0A4R3IA55_9GAMM</name>
<dbReference type="SUPFAM" id="SSF46785">
    <property type="entry name" value="Winged helix' DNA-binding domain"/>
    <property type="match status" value="1"/>
</dbReference>
<dbReference type="InterPro" id="IPR000524">
    <property type="entry name" value="Tscrpt_reg_HTH_GntR"/>
</dbReference>
<keyword evidence="6" id="KW-1185">Reference proteome</keyword>